<dbReference type="SUPFAM" id="SSF57414">
    <property type="entry name" value="Hairpin loop containing domain-like"/>
    <property type="match status" value="1"/>
</dbReference>
<proteinExistence type="predicted"/>
<accession>A0A0F4GX70</accession>
<comment type="caution">
    <text evidence="3">The sequence shown here is derived from an EMBL/GenBank/DDBJ whole genome shotgun (WGS) entry which is preliminary data.</text>
</comment>
<evidence type="ECO:0000256" key="1">
    <source>
        <dbReference type="SAM" id="SignalP"/>
    </source>
</evidence>
<gene>
    <name evidence="3" type="ORF">TI39_contig264g00025</name>
</gene>
<name>A0A0F4GX70_9PEZI</name>
<dbReference type="Pfam" id="PF00024">
    <property type="entry name" value="PAN_1"/>
    <property type="match status" value="1"/>
</dbReference>
<protein>
    <recommendedName>
        <fullName evidence="2">Apple domain-containing protein</fullName>
    </recommendedName>
</protein>
<organism evidence="3 4">
    <name type="scientific">Zymoseptoria brevis</name>
    <dbReference type="NCBI Taxonomy" id="1047168"/>
    <lineage>
        <taxon>Eukaryota</taxon>
        <taxon>Fungi</taxon>
        <taxon>Dikarya</taxon>
        <taxon>Ascomycota</taxon>
        <taxon>Pezizomycotina</taxon>
        <taxon>Dothideomycetes</taxon>
        <taxon>Dothideomycetidae</taxon>
        <taxon>Mycosphaerellales</taxon>
        <taxon>Mycosphaerellaceae</taxon>
        <taxon>Zymoseptoria</taxon>
    </lineage>
</organism>
<dbReference type="PROSITE" id="PS50948">
    <property type="entry name" value="PAN"/>
    <property type="match status" value="1"/>
</dbReference>
<dbReference type="Gene3D" id="3.50.4.10">
    <property type="entry name" value="Hepatocyte Growth Factor"/>
    <property type="match status" value="1"/>
</dbReference>
<feature type="chain" id="PRO_5002469099" description="Apple domain-containing protein" evidence="1">
    <location>
        <begin position="21"/>
        <end position="248"/>
    </location>
</feature>
<evidence type="ECO:0000313" key="3">
    <source>
        <dbReference type="EMBL" id="KJY02020.1"/>
    </source>
</evidence>
<keyword evidence="4" id="KW-1185">Reference proteome</keyword>
<feature type="signal peptide" evidence="1">
    <location>
        <begin position="1"/>
        <end position="20"/>
    </location>
</feature>
<dbReference type="EMBL" id="LAFY01000256">
    <property type="protein sequence ID" value="KJY02020.1"/>
    <property type="molecule type" value="Genomic_DNA"/>
</dbReference>
<dbReference type="Proteomes" id="UP000033647">
    <property type="component" value="Unassembled WGS sequence"/>
</dbReference>
<reference evidence="3 4" key="1">
    <citation type="submission" date="2015-03" db="EMBL/GenBank/DDBJ databases">
        <title>RNA-seq based gene annotation and comparative genomics of four Zymoseptoria species reveal species-specific pathogenicity related genes and transposable element activity.</title>
        <authorList>
            <person name="Grandaubert J."/>
            <person name="Bhattacharyya A."/>
            <person name="Stukenbrock E.H."/>
        </authorList>
    </citation>
    <scope>NUCLEOTIDE SEQUENCE [LARGE SCALE GENOMIC DNA]</scope>
    <source>
        <strain evidence="3 4">Zb18110</strain>
    </source>
</reference>
<keyword evidence="1" id="KW-0732">Signal</keyword>
<evidence type="ECO:0000313" key="4">
    <source>
        <dbReference type="Proteomes" id="UP000033647"/>
    </source>
</evidence>
<dbReference type="AlphaFoldDB" id="A0A0F4GX70"/>
<sequence>MPMTSSLQLASFGLIGFASAATNCCKQPQYAQLVSLSQIPAVQAFCTAKFPLARSTTTSTSTAVSTVSTTVSTVTEIAGTSTFSTIVGTSLSTVTTSITTAMQSRRPLALTPRPCSLGPVLTLGTSTISVQGTTTTSVESTTTLETATTSSVAWLACSEGSTCVSSLSGVYFTSCGSFARVDSKYTQVSGSATSVQDCRNQCASRSSCNSFNYNGRDNSCLLADDVKGDGFTTGSDALQAYGYLVAYC</sequence>
<evidence type="ECO:0000259" key="2">
    <source>
        <dbReference type="PROSITE" id="PS50948"/>
    </source>
</evidence>
<dbReference type="InterPro" id="IPR003609">
    <property type="entry name" value="Pan_app"/>
</dbReference>
<feature type="domain" description="Apple" evidence="2">
    <location>
        <begin position="157"/>
        <end position="248"/>
    </location>
</feature>